<keyword evidence="4" id="KW-1185">Reference proteome</keyword>
<accession>A0ABD2NGT4</accession>
<dbReference type="SUPFAM" id="SSF57625">
    <property type="entry name" value="Invertebrate chitin-binding proteins"/>
    <property type="match status" value="1"/>
</dbReference>
<feature type="compositionally biased region" description="Basic and acidic residues" evidence="1">
    <location>
        <begin position="1"/>
        <end position="12"/>
    </location>
</feature>
<reference evidence="3 4" key="1">
    <citation type="journal article" date="2021" name="BMC Biol.">
        <title>Horizontally acquired antibacterial genes associated with adaptive radiation of ladybird beetles.</title>
        <authorList>
            <person name="Li H.S."/>
            <person name="Tang X.F."/>
            <person name="Huang Y.H."/>
            <person name="Xu Z.Y."/>
            <person name="Chen M.L."/>
            <person name="Du X.Y."/>
            <person name="Qiu B.Y."/>
            <person name="Chen P.T."/>
            <person name="Zhang W."/>
            <person name="Slipinski A."/>
            <person name="Escalona H.E."/>
            <person name="Waterhouse R.M."/>
            <person name="Zwick A."/>
            <person name="Pang H."/>
        </authorList>
    </citation>
    <scope>NUCLEOTIDE SEQUENCE [LARGE SCALE GENOMIC DNA]</scope>
    <source>
        <strain evidence="3">SYSU2018</strain>
    </source>
</reference>
<feature type="region of interest" description="Disordered" evidence="1">
    <location>
        <begin position="1"/>
        <end position="41"/>
    </location>
</feature>
<dbReference type="Gene3D" id="2.170.140.10">
    <property type="entry name" value="Chitin binding domain"/>
    <property type="match status" value="1"/>
</dbReference>
<dbReference type="EMBL" id="JABFTP020000103">
    <property type="protein sequence ID" value="KAL3277739.1"/>
    <property type="molecule type" value="Genomic_DNA"/>
</dbReference>
<evidence type="ECO:0000259" key="2">
    <source>
        <dbReference type="PROSITE" id="PS50940"/>
    </source>
</evidence>
<comment type="caution">
    <text evidence="3">The sequence shown here is derived from an EMBL/GenBank/DDBJ whole genome shotgun (WGS) entry which is preliminary data.</text>
</comment>
<feature type="region of interest" description="Disordered" evidence="1">
    <location>
        <begin position="142"/>
        <end position="185"/>
    </location>
</feature>
<feature type="compositionally biased region" description="Acidic residues" evidence="1">
    <location>
        <begin position="13"/>
        <end position="24"/>
    </location>
</feature>
<feature type="domain" description="Chitin-binding type-2" evidence="2">
    <location>
        <begin position="56"/>
        <end position="115"/>
    </location>
</feature>
<feature type="compositionally biased region" description="Basic and acidic residues" evidence="1">
    <location>
        <begin position="161"/>
        <end position="173"/>
    </location>
</feature>
<dbReference type="Pfam" id="PF01607">
    <property type="entry name" value="CBM_14"/>
    <property type="match status" value="1"/>
</dbReference>
<organism evidence="3 4">
    <name type="scientific">Cryptolaemus montrouzieri</name>
    <dbReference type="NCBI Taxonomy" id="559131"/>
    <lineage>
        <taxon>Eukaryota</taxon>
        <taxon>Metazoa</taxon>
        <taxon>Ecdysozoa</taxon>
        <taxon>Arthropoda</taxon>
        <taxon>Hexapoda</taxon>
        <taxon>Insecta</taxon>
        <taxon>Pterygota</taxon>
        <taxon>Neoptera</taxon>
        <taxon>Endopterygota</taxon>
        <taxon>Coleoptera</taxon>
        <taxon>Polyphaga</taxon>
        <taxon>Cucujiformia</taxon>
        <taxon>Coccinelloidea</taxon>
        <taxon>Coccinellidae</taxon>
        <taxon>Scymninae</taxon>
        <taxon>Scymnini</taxon>
        <taxon>Cryptolaemus</taxon>
    </lineage>
</organism>
<feature type="compositionally biased region" description="Basic residues" evidence="1">
    <location>
        <begin position="175"/>
        <end position="185"/>
    </location>
</feature>
<name>A0ABD2NGT4_9CUCU</name>
<dbReference type="PANTHER" id="PTHR22933:SF43">
    <property type="entry name" value="LP10131P"/>
    <property type="match status" value="1"/>
</dbReference>
<dbReference type="InterPro" id="IPR036508">
    <property type="entry name" value="Chitin-bd_dom_sf"/>
</dbReference>
<protein>
    <recommendedName>
        <fullName evidence="2">Chitin-binding type-2 domain-containing protein</fullName>
    </recommendedName>
</protein>
<dbReference type="AlphaFoldDB" id="A0ABD2NGT4"/>
<gene>
    <name evidence="3" type="ORF">HHI36_013079</name>
</gene>
<evidence type="ECO:0000313" key="3">
    <source>
        <dbReference type="EMBL" id="KAL3277739.1"/>
    </source>
</evidence>
<dbReference type="InterPro" id="IPR052976">
    <property type="entry name" value="Scoloptoxin-like"/>
</dbReference>
<dbReference type="SMART" id="SM00494">
    <property type="entry name" value="ChtBD2"/>
    <property type="match status" value="1"/>
</dbReference>
<proteinExistence type="predicted"/>
<dbReference type="PANTHER" id="PTHR22933">
    <property type="entry name" value="FI18007P1-RELATED"/>
    <property type="match status" value="1"/>
</dbReference>
<evidence type="ECO:0000256" key="1">
    <source>
        <dbReference type="SAM" id="MobiDB-lite"/>
    </source>
</evidence>
<sequence>MANAEQRDRKDNEDQDVQEDDDLTREEQNYPNHYTDNLPGAPELDYPIFTSIPQTGFSCEGKINWQYYADIETDCQVFHVCESQFSKTSFLCPEGTIFNQKHLVCDWWYNVDCTVAVDLYTLSNGFNGQDLSDEQQFENREGFDLNLASSGGNKAPETDTEADRKSAREENVSRGRGKPNTKQRE</sequence>
<dbReference type="PROSITE" id="PS50940">
    <property type="entry name" value="CHIT_BIND_II"/>
    <property type="match status" value="1"/>
</dbReference>
<evidence type="ECO:0000313" key="4">
    <source>
        <dbReference type="Proteomes" id="UP001516400"/>
    </source>
</evidence>
<dbReference type="Proteomes" id="UP001516400">
    <property type="component" value="Unassembled WGS sequence"/>
</dbReference>
<dbReference type="InterPro" id="IPR002557">
    <property type="entry name" value="Chitin-bd_dom"/>
</dbReference>